<protein>
    <submittedName>
        <fullName evidence="1">Uncharacterized protein</fullName>
    </submittedName>
</protein>
<organism evidence="1 2">
    <name type="scientific">Nitrospira lenta</name>
    <dbReference type="NCBI Taxonomy" id="1436998"/>
    <lineage>
        <taxon>Bacteria</taxon>
        <taxon>Pseudomonadati</taxon>
        <taxon>Nitrospirota</taxon>
        <taxon>Nitrospiria</taxon>
        <taxon>Nitrospirales</taxon>
        <taxon>Nitrospiraceae</taxon>
        <taxon>Nitrospira</taxon>
    </lineage>
</organism>
<gene>
    <name evidence="1" type="ORF">NITLEN_11143</name>
</gene>
<proteinExistence type="predicted"/>
<accession>A0A330L443</accession>
<dbReference type="EMBL" id="OUNR01000001">
    <property type="protein sequence ID" value="SPP64057.1"/>
    <property type="molecule type" value="Genomic_DNA"/>
</dbReference>
<dbReference type="AlphaFoldDB" id="A0A330L443"/>
<sequence>MALEEIGQTVILFGDQHADAGAVAGVVHLVAHLKHFRDGGKGGGDFVGRNLQALRGELHPHQKVIRLLIGMVIRVENVAAEVVDESGHTGDNPLPVFTVDQNHHGIFASGCHSGCAPFVKLAGC</sequence>
<dbReference type="Proteomes" id="UP000248168">
    <property type="component" value="Unassembled WGS sequence"/>
</dbReference>
<evidence type="ECO:0000313" key="2">
    <source>
        <dbReference type="Proteomes" id="UP000248168"/>
    </source>
</evidence>
<name>A0A330L443_9BACT</name>
<reference evidence="2" key="1">
    <citation type="submission" date="2018-04" db="EMBL/GenBank/DDBJ databases">
        <authorList>
            <person name="Lucker S."/>
            <person name="Sakoula D."/>
        </authorList>
    </citation>
    <scope>NUCLEOTIDE SEQUENCE [LARGE SCALE GENOMIC DNA]</scope>
</reference>
<evidence type="ECO:0000313" key="1">
    <source>
        <dbReference type="EMBL" id="SPP64057.1"/>
    </source>
</evidence>
<dbReference type="InParanoid" id="A0A330L443"/>
<keyword evidence="2" id="KW-1185">Reference proteome</keyword>